<feature type="binding site" evidence="10">
    <location>
        <position position="242"/>
    </location>
    <ligand>
        <name>chlorophyll a</name>
        <dbReference type="ChEBI" id="CHEBI:58416"/>
        <label>1</label>
    </ligand>
</feature>
<keyword evidence="4 10" id="KW-0148">Chlorophyll</keyword>
<dbReference type="Pfam" id="PF00504">
    <property type="entry name" value="Chloroa_b-bind"/>
    <property type="match status" value="1"/>
</dbReference>
<feature type="binding site" evidence="10">
    <location>
        <position position="210"/>
    </location>
    <ligand>
        <name>chlorophyll a</name>
        <dbReference type="ChEBI" id="CHEBI:58416"/>
        <label>1</label>
    </ligand>
</feature>
<keyword evidence="11" id="KW-0793">Thylakoid</keyword>
<keyword evidence="5 11" id="KW-0150">Chloroplast</keyword>
<evidence type="ECO:0000256" key="5">
    <source>
        <dbReference type="ARBA" id="ARBA00022528"/>
    </source>
</evidence>
<feature type="binding site" evidence="10">
    <location>
        <position position="215"/>
    </location>
    <ligand>
        <name>chlorophyll a</name>
        <dbReference type="ChEBI" id="CHEBI:58416"/>
        <label>1</label>
    </ligand>
</feature>
<evidence type="ECO:0000256" key="11">
    <source>
        <dbReference type="RuleBase" id="RU363080"/>
    </source>
</evidence>
<proteinExistence type="inferred from homology"/>
<keyword evidence="8" id="KW-0809">Transit peptide</keyword>
<evidence type="ECO:0000256" key="6">
    <source>
        <dbReference type="ARBA" id="ARBA00022531"/>
    </source>
</evidence>
<keyword evidence="6 11" id="KW-0602">Photosynthesis</keyword>
<evidence type="ECO:0000256" key="7">
    <source>
        <dbReference type="ARBA" id="ARBA00022640"/>
    </source>
</evidence>
<dbReference type="Gene3D" id="1.10.3460.10">
    <property type="entry name" value="Chlorophyll a/b binding protein domain"/>
    <property type="match status" value="2"/>
</dbReference>
<dbReference type="SUPFAM" id="SSF103511">
    <property type="entry name" value="Chlorophyll a-b binding protein"/>
    <property type="match status" value="2"/>
</dbReference>
<keyword evidence="13" id="KW-1185">Reference proteome</keyword>
<comment type="similarity">
    <text evidence="11">Belongs to the light-harvesting chlorophyll a/b-binding (LHC) protein family.</text>
</comment>
<dbReference type="InterPro" id="IPR022796">
    <property type="entry name" value="Chloroa_b-bind"/>
</dbReference>
<organism evidence="12 13">
    <name type="scientific">Platanthera zijinensis</name>
    <dbReference type="NCBI Taxonomy" id="2320716"/>
    <lineage>
        <taxon>Eukaryota</taxon>
        <taxon>Viridiplantae</taxon>
        <taxon>Streptophyta</taxon>
        <taxon>Embryophyta</taxon>
        <taxon>Tracheophyta</taxon>
        <taxon>Spermatophyta</taxon>
        <taxon>Magnoliopsida</taxon>
        <taxon>Liliopsida</taxon>
        <taxon>Asparagales</taxon>
        <taxon>Orchidaceae</taxon>
        <taxon>Orchidoideae</taxon>
        <taxon>Orchideae</taxon>
        <taxon>Orchidinae</taxon>
        <taxon>Platanthera</taxon>
    </lineage>
</organism>
<feature type="binding site" evidence="10">
    <location>
        <position position="213"/>
    </location>
    <ligand>
        <name>chlorophyll a</name>
        <dbReference type="ChEBI" id="CHEBI:58416"/>
        <label>1</label>
    </ligand>
</feature>
<accession>A0AAP0B4M6</accession>
<keyword evidence="11" id="KW-0604">Photosystem II</keyword>
<sequence>MAAVWASSAAVASIAAVSSSNGQNWSVISAAKASFLVGRGLKQGMPAAVSIRRRSLAVNAVAAERPLWFPGSTPPPWLDGSLPADFGFDPLGLVGAGALPVGDARRCRHLHPGVPHEAGHPQHAVMVHRRRAGVLHRHHHPLCRRAHTHRLGRGPALGRHHKAGFRQHRPHLSQQQADRHRFGLPWRALVRSARLGQRLPEKIKELRTKEIKNGRLAMLAVIGAWFQHIYTGTGPIDNLFAHLADPGHATIFAAFTPK</sequence>
<evidence type="ECO:0000256" key="4">
    <source>
        <dbReference type="ARBA" id="ARBA00022494"/>
    </source>
</evidence>
<evidence type="ECO:0000256" key="1">
    <source>
        <dbReference type="ARBA" id="ARBA00003803"/>
    </source>
</evidence>
<evidence type="ECO:0000313" key="13">
    <source>
        <dbReference type="Proteomes" id="UP001418222"/>
    </source>
</evidence>
<protein>
    <recommendedName>
        <fullName evidence="11">Chlorophyll a-b binding protein, chloroplastic</fullName>
    </recommendedName>
</protein>
<keyword evidence="11" id="KW-0603">Photosystem I</keyword>
<evidence type="ECO:0000256" key="9">
    <source>
        <dbReference type="ARBA" id="ARBA00022991"/>
    </source>
</evidence>
<dbReference type="GO" id="GO:0009765">
    <property type="term" value="P:photosynthesis, light harvesting"/>
    <property type="evidence" value="ECO:0007669"/>
    <property type="project" value="InterPro"/>
</dbReference>
<dbReference type="InterPro" id="IPR001344">
    <property type="entry name" value="Chloro_AB-bd_pln"/>
</dbReference>
<evidence type="ECO:0000313" key="12">
    <source>
        <dbReference type="EMBL" id="KAK8928382.1"/>
    </source>
</evidence>
<evidence type="ECO:0000256" key="2">
    <source>
        <dbReference type="ARBA" id="ARBA00004334"/>
    </source>
</evidence>
<feature type="binding site" evidence="10">
    <location>
        <position position="227"/>
    </location>
    <ligand>
        <name>chlorophyll a</name>
        <dbReference type="ChEBI" id="CHEBI:58416"/>
        <label>1</label>
    </ligand>
</feature>
<reference evidence="12 13" key="1">
    <citation type="journal article" date="2022" name="Nat. Plants">
        <title>Genomes of leafy and leafless Platanthera orchids illuminate the evolution of mycoheterotrophy.</title>
        <authorList>
            <person name="Li M.H."/>
            <person name="Liu K.W."/>
            <person name="Li Z."/>
            <person name="Lu H.C."/>
            <person name="Ye Q.L."/>
            <person name="Zhang D."/>
            <person name="Wang J.Y."/>
            <person name="Li Y.F."/>
            <person name="Zhong Z.M."/>
            <person name="Liu X."/>
            <person name="Yu X."/>
            <person name="Liu D.K."/>
            <person name="Tu X.D."/>
            <person name="Liu B."/>
            <person name="Hao Y."/>
            <person name="Liao X.Y."/>
            <person name="Jiang Y.T."/>
            <person name="Sun W.H."/>
            <person name="Chen J."/>
            <person name="Chen Y.Q."/>
            <person name="Ai Y."/>
            <person name="Zhai J.W."/>
            <person name="Wu S.S."/>
            <person name="Zhou Z."/>
            <person name="Hsiao Y.Y."/>
            <person name="Wu W.L."/>
            <person name="Chen Y.Y."/>
            <person name="Lin Y.F."/>
            <person name="Hsu J.L."/>
            <person name="Li C.Y."/>
            <person name="Wang Z.W."/>
            <person name="Zhao X."/>
            <person name="Zhong W.Y."/>
            <person name="Ma X.K."/>
            <person name="Ma L."/>
            <person name="Huang J."/>
            <person name="Chen G.Z."/>
            <person name="Huang M.Z."/>
            <person name="Huang L."/>
            <person name="Peng D.H."/>
            <person name="Luo Y.B."/>
            <person name="Zou S.Q."/>
            <person name="Chen S.P."/>
            <person name="Lan S."/>
            <person name="Tsai W.C."/>
            <person name="Van de Peer Y."/>
            <person name="Liu Z.J."/>
        </authorList>
    </citation>
    <scope>NUCLEOTIDE SEQUENCE [LARGE SCALE GENOMIC DNA]</scope>
    <source>
        <strain evidence="12">Lor287</strain>
    </source>
</reference>
<dbReference type="AlphaFoldDB" id="A0AAP0B4M6"/>
<gene>
    <name evidence="12" type="ORF">KSP39_PZI017186</name>
</gene>
<dbReference type="PANTHER" id="PTHR21649">
    <property type="entry name" value="CHLOROPHYLL A/B BINDING PROTEIN"/>
    <property type="match status" value="1"/>
</dbReference>
<evidence type="ECO:0000256" key="3">
    <source>
        <dbReference type="ARBA" id="ARBA00011769"/>
    </source>
</evidence>
<feature type="binding site" evidence="10">
    <location>
        <position position="142"/>
    </location>
    <ligand>
        <name>chlorophyll a</name>
        <dbReference type="ChEBI" id="CHEBI:58416"/>
        <label>1</label>
    </ligand>
</feature>
<dbReference type="Proteomes" id="UP001418222">
    <property type="component" value="Unassembled WGS sequence"/>
</dbReference>
<feature type="binding site" evidence="10">
    <location>
        <position position="111"/>
    </location>
    <ligand>
        <name>chlorophyll a</name>
        <dbReference type="ChEBI" id="CHEBI:58416"/>
        <label>1</label>
    </ligand>
</feature>
<evidence type="ECO:0000256" key="8">
    <source>
        <dbReference type="ARBA" id="ARBA00022946"/>
    </source>
</evidence>
<comment type="caution">
    <text evidence="12">The sequence shown here is derived from an EMBL/GenBank/DDBJ whole genome shotgun (WGS) entry which is preliminary data.</text>
</comment>
<keyword evidence="9 11" id="KW-0157">Chromophore</keyword>
<dbReference type="EMBL" id="JBBWWQ010000015">
    <property type="protein sequence ID" value="KAK8928382.1"/>
    <property type="molecule type" value="Genomic_DNA"/>
</dbReference>
<evidence type="ECO:0000256" key="10">
    <source>
        <dbReference type="PIRSR" id="PIRSR601344-1"/>
    </source>
</evidence>
<comment type="subcellular location">
    <subcellularLocation>
        <location evidence="2 11">Plastid</location>
        <location evidence="2 11">Chloroplast thylakoid membrane</location>
    </subcellularLocation>
</comment>
<name>A0AAP0B4M6_9ASPA</name>
<dbReference type="GO" id="GO:0009523">
    <property type="term" value="C:photosystem II"/>
    <property type="evidence" value="ECO:0007669"/>
    <property type="project" value="UniProtKB-KW"/>
</dbReference>
<dbReference type="GO" id="GO:0016168">
    <property type="term" value="F:chlorophyll binding"/>
    <property type="evidence" value="ECO:0007669"/>
    <property type="project" value="UniProtKB-KW"/>
</dbReference>
<keyword evidence="7 11" id="KW-0934">Plastid</keyword>
<feature type="binding site" evidence="10">
    <location>
        <position position="209"/>
    </location>
    <ligand>
        <name>chlorophyll a</name>
        <dbReference type="ChEBI" id="CHEBI:58416"/>
        <label>1</label>
    </ligand>
</feature>
<dbReference type="GO" id="GO:0009522">
    <property type="term" value="C:photosystem I"/>
    <property type="evidence" value="ECO:0007669"/>
    <property type="project" value="UniProtKB-KW"/>
</dbReference>
<comment type="subunit">
    <text evidence="3">The LHC complex consists of chlorophyll a-b binding proteins.</text>
</comment>
<comment type="function">
    <text evidence="1 11">The light-harvesting complex (LHC) functions as a light receptor, it captures and delivers excitation energy to photosystems with which it is closely associated.</text>
</comment>
<dbReference type="GO" id="GO:0009535">
    <property type="term" value="C:chloroplast thylakoid membrane"/>
    <property type="evidence" value="ECO:0007669"/>
    <property type="project" value="UniProtKB-SubCell"/>
</dbReference>